<keyword evidence="1" id="KW-1133">Transmembrane helix</keyword>
<evidence type="ECO:0000256" key="1">
    <source>
        <dbReference type="SAM" id="Phobius"/>
    </source>
</evidence>
<keyword evidence="3" id="KW-1185">Reference proteome</keyword>
<gene>
    <name evidence="2" type="ORF">SAMN04488127_2657</name>
</gene>
<dbReference type="OrthoDB" id="2456352at2"/>
<keyword evidence="1" id="KW-0812">Transmembrane</keyword>
<dbReference type="Proteomes" id="UP000199200">
    <property type="component" value="Unassembled WGS sequence"/>
</dbReference>
<reference evidence="3" key="1">
    <citation type="submission" date="2016-10" db="EMBL/GenBank/DDBJ databases">
        <authorList>
            <person name="Varghese N."/>
            <person name="Submissions S."/>
        </authorList>
    </citation>
    <scope>NUCLEOTIDE SEQUENCE [LARGE SCALE GENOMIC DNA]</scope>
    <source>
        <strain evidence="3">CGMCC 1.6763</strain>
    </source>
</reference>
<accession>A0A1H7BIM4</accession>
<dbReference type="EMBL" id="FNZF01000006">
    <property type="protein sequence ID" value="SEJ74392.1"/>
    <property type="molecule type" value="Genomic_DNA"/>
</dbReference>
<sequence>MELMKLIRFPMMLFVVACIWQSVGPGEIRLADNLGVALAAFVILAIWEWANKPSPWEQSRQS</sequence>
<name>A0A1H7BIM4_9BACL</name>
<organism evidence="2 3">
    <name type="scientific">Bhargavaea ginsengi</name>
    <dbReference type="NCBI Taxonomy" id="426757"/>
    <lineage>
        <taxon>Bacteria</taxon>
        <taxon>Bacillati</taxon>
        <taxon>Bacillota</taxon>
        <taxon>Bacilli</taxon>
        <taxon>Bacillales</taxon>
        <taxon>Caryophanaceae</taxon>
        <taxon>Bhargavaea</taxon>
    </lineage>
</organism>
<dbReference type="STRING" id="426757.SAMN04488127_2657"/>
<evidence type="ECO:0000313" key="3">
    <source>
        <dbReference type="Proteomes" id="UP000199200"/>
    </source>
</evidence>
<keyword evidence="1" id="KW-0472">Membrane</keyword>
<feature type="transmembrane region" description="Helical" evidence="1">
    <location>
        <begin position="35"/>
        <end position="51"/>
    </location>
</feature>
<proteinExistence type="predicted"/>
<dbReference type="AlphaFoldDB" id="A0A1H7BIM4"/>
<protein>
    <submittedName>
        <fullName evidence="2">Uncharacterized protein</fullName>
    </submittedName>
</protein>
<dbReference type="RefSeq" id="WP_092055177.1">
    <property type="nucleotide sequence ID" value="NZ_FNZF01000006.1"/>
</dbReference>
<evidence type="ECO:0000313" key="2">
    <source>
        <dbReference type="EMBL" id="SEJ74392.1"/>
    </source>
</evidence>